<dbReference type="NCBIfam" id="TIGR02473">
    <property type="entry name" value="flagell_FliJ"/>
    <property type="match status" value="1"/>
</dbReference>
<keyword evidence="4" id="KW-0813">Transport</keyword>
<evidence type="ECO:0000256" key="10">
    <source>
        <dbReference type="ARBA" id="ARBA00023225"/>
    </source>
</evidence>
<evidence type="ECO:0000256" key="2">
    <source>
        <dbReference type="ARBA" id="ARBA00010004"/>
    </source>
</evidence>
<dbReference type="GO" id="GO:0005886">
    <property type="term" value="C:plasma membrane"/>
    <property type="evidence" value="ECO:0007669"/>
    <property type="project" value="UniProtKB-SubCell"/>
</dbReference>
<accession>A0A930DRB8</accession>
<protein>
    <recommendedName>
        <fullName evidence="3">Flagellar FliJ protein</fullName>
    </recommendedName>
</protein>
<comment type="caution">
    <text evidence="12">The sequence shown here is derived from an EMBL/GenBank/DDBJ whole genome shotgun (WGS) entry which is preliminary data.</text>
</comment>
<dbReference type="GO" id="GO:0044781">
    <property type="term" value="P:bacterial-type flagellum organization"/>
    <property type="evidence" value="ECO:0007669"/>
    <property type="project" value="UniProtKB-KW"/>
</dbReference>
<dbReference type="Pfam" id="PF02050">
    <property type="entry name" value="FliJ"/>
    <property type="match status" value="1"/>
</dbReference>
<evidence type="ECO:0000256" key="11">
    <source>
        <dbReference type="SAM" id="Coils"/>
    </source>
</evidence>
<evidence type="ECO:0000256" key="8">
    <source>
        <dbReference type="ARBA" id="ARBA00022927"/>
    </source>
</evidence>
<keyword evidence="12" id="KW-0969">Cilium</keyword>
<evidence type="ECO:0000256" key="7">
    <source>
        <dbReference type="ARBA" id="ARBA00022795"/>
    </source>
</evidence>
<dbReference type="InterPro" id="IPR012823">
    <property type="entry name" value="Flagell_FliJ"/>
</dbReference>
<dbReference type="InterPro" id="IPR053716">
    <property type="entry name" value="Flag_assembly_chemotaxis_eff"/>
</dbReference>
<keyword evidence="11" id="KW-0175">Coiled coil</keyword>
<feature type="coiled-coil region" evidence="11">
    <location>
        <begin position="12"/>
        <end position="101"/>
    </location>
</feature>
<dbReference type="Proteomes" id="UP000709351">
    <property type="component" value="Unassembled WGS sequence"/>
</dbReference>
<name>A0A930DRB8_9FIRM</name>
<evidence type="ECO:0000313" key="13">
    <source>
        <dbReference type="Proteomes" id="UP000709351"/>
    </source>
</evidence>
<organism evidence="12 13">
    <name type="scientific">Oribacterium parvum</name>
    <dbReference type="NCBI Taxonomy" id="1501329"/>
    <lineage>
        <taxon>Bacteria</taxon>
        <taxon>Bacillati</taxon>
        <taxon>Bacillota</taxon>
        <taxon>Clostridia</taxon>
        <taxon>Lachnospirales</taxon>
        <taxon>Lachnospiraceae</taxon>
        <taxon>Oribacterium</taxon>
    </lineage>
</organism>
<keyword evidence="6" id="KW-0145">Chemotaxis</keyword>
<dbReference type="GO" id="GO:0006935">
    <property type="term" value="P:chemotaxis"/>
    <property type="evidence" value="ECO:0007669"/>
    <property type="project" value="UniProtKB-KW"/>
</dbReference>
<dbReference type="GO" id="GO:0071973">
    <property type="term" value="P:bacterial-type flagellum-dependent cell motility"/>
    <property type="evidence" value="ECO:0007669"/>
    <property type="project" value="InterPro"/>
</dbReference>
<sequence>MKKFCYSLESVYRFKQNVLDKKKEELAKKEQDVQKQKNLLEELNDELHYYEAEFERIKKEGCSIENMMIYVRGLERMEKRIKKEENELTRLMVIAEEKKKEVIKAHMDTNTFEKLKEKRLEEYRVQGRKAEESFIEEFVTHAMKA</sequence>
<dbReference type="EMBL" id="JABZRD010000072">
    <property type="protein sequence ID" value="MBF1283255.1"/>
    <property type="molecule type" value="Genomic_DNA"/>
</dbReference>
<dbReference type="Gene3D" id="1.10.287.1700">
    <property type="match status" value="1"/>
</dbReference>
<keyword evidence="12" id="KW-0966">Cell projection</keyword>
<dbReference type="AlphaFoldDB" id="A0A930DRB8"/>
<dbReference type="GO" id="GO:0009288">
    <property type="term" value="C:bacterial-type flagellum"/>
    <property type="evidence" value="ECO:0007669"/>
    <property type="project" value="InterPro"/>
</dbReference>
<evidence type="ECO:0000313" key="12">
    <source>
        <dbReference type="EMBL" id="MBF1283255.1"/>
    </source>
</evidence>
<evidence type="ECO:0000256" key="3">
    <source>
        <dbReference type="ARBA" id="ARBA00020392"/>
    </source>
</evidence>
<evidence type="ECO:0000256" key="6">
    <source>
        <dbReference type="ARBA" id="ARBA00022500"/>
    </source>
</evidence>
<comment type="similarity">
    <text evidence="2">Belongs to the FliJ family.</text>
</comment>
<keyword evidence="5" id="KW-1003">Cell membrane</keyword>
<dbReference type="GO" id="GO:0015031">
    <property type="term" value="P:protein transport"/>
    <property type="evidence" value="ECO:0007669"/>
    <property type="project" value="UniProtKB-KW"/>
</dbReference>
<reference evidence="12" key="1">
    <citation type="submission" date="2020-04" db="EMBL/GenBank/DDBJ databases">
        <title>Deep metagenomics examines the oral microbiome during advanced dental caries in children, revealing novel taxa and co-occurrences with host molecules.</title>
        <authorList>
            <person name="Baker J.L."/>
            <person name="Morton J.T."/>
            <person name="Dinis M."/>
            <person name="Alvarez R."/>
            <person name="Tran N.C."/>
            <person name="Knight R."/>
            <person name="Edlund A."/>
        </authorList>
    </citation>
    <scope>NUCLEOTIDE SEQUENCE</scope>
    <source>
        <strain evidence="12">JCVI_24_bin.2</strain>
    </source>
</reference>
<evidence type="ECO:0000256" key="9">
    <source>
        <dbReference type="ARBA" id="ARBA00023136"/>
    </source>
</evidence>
<keyword evidence="10" id="KW-1006">Bacterial flagellum protein export</keyword>
<gene>
    <name evidence="12" type="primary">fliJ</name>
    <name evidence="12" type="ORF">HXM93_01790</name>
</gene>
<evidence type="ECO:0000256" key="4">
    <source>
        <dbReference type="ARBA" id="ARBA00022448"/>
    </source>
</evidence>
<comment type="subcellular location">
    <subcellularLocation>
        <location evidence="1">Cell membrane</location>
        <topology evidence="1">Peripheral membrane protein</topology>
        <orientation evidence="1">Cytoplasmic side</orientation>
    </subcellularLocation>
</comment>
<keyword evidence="8" id="KW-0653">Protein transport</keyword>
<proteinExistence type="inferred from homology"/>
<keyword evidence="12" id="KW-0282">Flagellum</keyword>
<evidence type="ECO:0000256" key="1">
    <source>
        <dbReference type="ARBA" id="ARBA00004413"/>
    </source>
</evidence>
<dbReference type="RefSeq" id="WP_009534817.1">
    <property type="nucleotide sequence ID" value="NZ_CAUSUX010000015.1"/>
</dbReference>
<keyword evidence="7" id="KW-1005">Bacterial flagellum biogenesis</keyword>
<evidence type="ECO:0000256" key="5">
    <source>
        <dbReference type="ARBA" id="ARBA00022475"/>
    </source>
</evidence>
<keyword evidence="9" id="KW-0472">Membrane</keyword>